<gene>
    <name evidence="3" type="ORF">TM7x_01110</name>
</gene>
<dbReference type="AlphaFoldDB" id="A0A6S4GS04"/>
<evidence type="ECO:0000313" key="4">
    <source>
        <dbReference type="Proteomes" id="UP000030902"/>
    </source>
</evidence>
<dbReference type="KEGG" id="sox:TM7x_01110"/>
<reference evidence="3 4" key="1">
    <citation type="journal article" date="2015" name="Proc. Natl. Acad. Sci. U.S.A.">
        <title>Cultivation of a human-associated TM7 phylotype reveals a reduced genome and epibiotic parasitic lifestyle.</title>
        <authorList>
            <person name="He X."/>
            <person name="McLean J.S."/>
            <person name="Edlund A."/>
            <person name="Yooseph S."/>
            <person name="Hall A.P."/>
            <person name="Liu S.Y."/>
            <person name="Dorrestein P.C."/>
            <person name="Esquenazi E."/>
            <person name="Hunter R.C."/>
            <person name="Cheng G."/>
            <person name="Nelson K.E."/>
            <person name="Lux R."/>
            <person name="Shi W."/>
        </authorList>
    </citation>
    <scope>NUCLEOTIDE SEQUENCE [LARGE SCALE GENOMIC DNA]</scope>
    <source>
        <strain evidence="3 4">TM7x</strain>
    </source>
</reference>
<dbReference type="InterPro" id="IPR036097">
    <property type="entry name" value="HisK_dim/P_sf"/>
</dbReference>
<sequence>MAGKEWSDADFGGLPSVLVAAHELKTPLSLIRQLTLMLGDDLTSEVDKKQIKQRIVQTSEQALQLTVDLANSANLTPSLFPLEPVNPLAICQQMAVETRFNAVLYGRKISWPRSGRNSRLILANRTLLGRILANFLNNALKYTEDDSEIKVSVKAVGGAVRLSVRDFGPMMSLKEYRRLLDEMDARKTVRTRPESSGLGIYVASQFARAMNGQIGLIRHRDGLTFYVDMPISRQLSLL</sequence>
<dbReference type="PANTHER" id="PTHR43547">
    <property type="entry name" value="TWO-COMPONENT HISTIDINE KINASE"/>
    <property type="match status" value="1"/>
</dbReference>
<evidence type="ECO:0000256" key="1">
    <source>
        <dbReference type="ARBA" id="ARBA00022553"/>
    </source>
</evidence>
<dbReference type="Gene3D" id="1.10.287.130">
    <property type="match status" value="1"/>
</dbReference>
<accession>A0A6S4GS04</accession>
<keyword evidence="1" id="KW-0597">Phosphoprotein</keyword>
<dbReference type="SUPFAM" id="SSF55874">
    <property type="entry name" value="ATPase domain of HSP90 chaperone/DNA topoisomerase II/histidine kinase"/>
    <property type="match status" value="1"/>
</dbReference>
<organism evidence="3 4">
    <name type="scientific">Candidatus Nanosynbacter lyticus</name>
    <dbReference type="NCBI Taxonomy" id="2093824"/>
    <lineage>
        <taxon>Bacteria</taxon>
        <taxon>Candidatus Saccharimonadota</taxon>
        <taxon>Candidatus Saccharimonadia</taxon>
        <taxon>Candidatus Nanosynbacterales</taxon>
        <taxon>Candidatus Nanosynbacteraceae</taxon>
        <taxon>Candidatus Nanosynbacter</taxon>
    </lineage>
</organism>
<dbReference type="InterPro" id="IPR005467">
    <property type="entry name" value="His_kinase_dom"/>
</dbReference>
<dbReference type="Proteomes" id="UP000030902">
    <property type="component" value="Chromosome"/>
</dbReference>
<evidence type="ECO:0000259" key="2">
    <source>
        <dbReference type="PROSITE" id="PS50109"/>
    </source>
</evidence>
<dbReference type="RefSeq" id="WP_039327084.1">
    <property type="nucleotide sequence ID" value="NZ_CP007496.1"/>
</dbReference>
<name>A0A6S4GS04_9BACT</name>
<dbReference type="CDD" id="cd00082">
    <property type="entry name" value="HisKA"/>
    <property type="match status" value="1"/>
</dbReference>
<dbReference type="PROSITE" id="PS50109">
    <property type="entry name" value="HIS_KIN"/>
    <property type="match status" value="1"/>
</dbReference>
<dbReference type="InterPro" id="IPR036890">
    <property type="entry name" value="HATPase_C_sf"/>
</dbReference>
<keyword evidence="4" id="KW-1185">Reference proteome</keyword>
<protein>
    <recommendedName>
        <fullName evidence="2">Histidine kinase domain-containing protein</fullName>
    </recommendedName>
</protein>
<dbReference type="InterPro" id="IPR003661">
    <property type="entry name" value="HisK_dim/P_dom"/>
</dbReference>
<dbReference type="Pfam" id="PF02518">
    <property type="entry name" value="HATPase_c"/>
    <property type="match status" value="1"/>
</dbReference>
<feature type="domain" description="Histidine kinase" evidence="2">
    <location>
        <begin position="19"/>
        <end position="233"/>
    </location>
</feature>
<dbReference type="SUPFAM" id="SSF47384">
    <property type="entry name" value="Homodimeric domain of signal transducing histidine kinase"/>
    <property type="match status" value="1"/>
</dbReference>
<dbReference type="Gene3D" id="3.30.565.10">
    <property type="entry name" value="Histidine kinase-like ATPase, C-terminal domain"/>
    <property type="match status" value="1"/>
</dbReference>
<dbReference type="PANTHER" id="PTHR43547:SF2">
    <property type="entry name" value="HYBRID SIGNAL TRANSDUCTION HISTIDINE KINASE C"/>
    <property type="match status" value="1"/>
</dbReference>
<dbReference type="EMBL" id="CP007496">
    <property type="protein sequence ID" value="AJA06760.1"/>
    <property type="molecule type" value="Genomic_DNA"/>
</dbReference>
<evidence type="ECO:0000313" key="3">
    <source>
        <dbReference type="EMBL" id="AJA06760.1"/>
    </source>
</evidence>
<dbReference type="GO" id="GO:0000155">
    <property type="term" value="F:phosphorelay sensor kinase activity"/>
    <property type="evidence" value="ECO:0007669"/>
    <property type="project" value="InterPro"/>
</dbReference>
<dbReference type="InterPro" id="IPR003594">
    <property type="entry name" value="HATPase_dom"/>
</dbReference>
<proteinExistence type="predicted"/>
<dbReference type="SMART" id="SM00387">
    <property type="entry name" value="HATPase_c"/>
    <property type="match status" value="1"/>
</dbReference>